<dbReference type="GO" id="GO:0006744">
    <property type="term" value="P:ubiquinone biosynthetic process"/>
    <property type="evidence" value="ECO:0007669"/>
    <property type="project" value="InterPro"/>
</dbReference>
<dbReference type="AlphaFoldDB" id="A0A6L9E8W8"/>
<protein>
    <recommendedName>
        <fullName evidence="3">Coenzyme Q (Ubiquinone) biosynthesis protein Coq4</fullName>
    </recommendedName>
</protein>
<name>A0A6L9E8W8_9FLAO</name>
<dbReference type="EMBL" id="WXYO01000002">
    <property type="protein sequence ID" value="NAS11053.1"/>
    <property type="molecule type" value="Genomic_DNA"/>
</dbReference>
<dbReference type="Proteomes" id="UP000475249">
    <property type="component" value="Unassembled WGS sequence"/>
</dbReference>
<evidence type="ECO:0008006" key="3">
    <source>
        <dbReference type="Google" id="ProtNLM"/>
    </source>
</evidence>
<organism evidence="1 2">
    <name type="scientific">Poritiphilus flavus</name>
    <dbReference type="NCBI Taxonomy" id="2697053"/>
    <lineage>
        <taxon>Bacteria</taxon>
        <taxon>Pseudomonadati</taxon>
        <taxon>Bacteroidota</taxon>
        <taxon>Flavobacteriia</taxon>
        <taxon>Flavobacteriales</taxon>
        <taxon>Flavobacteriaceae</taxon>
        <taxon>Poritiphilus</taxon>
    </lineage>
</organism>
<dbReference type="RefSeq" id="WP_161434105.1">
    <property type="nucleotide sequence ID" value="NZ_WXYO01000002.1"/>
</dbReference>
<sequence length="151" mass="17746">MRAIILESLYEWSKKPYQRFLKQNAPWPVTVRELLRYPESSLGFHLACFLMQHSFDIQPKLENHDVFHVLTGTGISVPEEISMQYYLFGNGKRSLYLFTVIGIGTLLYPDELSRFFQAFRRGRAAMPFHQLDFSKLLEQPIKRIQKAFSIL</sequence>
<comment type="caution">
    <text evidence="1">The sequence shown here is derived from an EMBL/GenBank/DDBJ whole genome shotgun (WGS) entry which is preliminary data.</text>
</comment>
<evidence type="ECO:0000313" key="2">
    <source>
        <dbReference type="Proteomes" id="UP000475249"/>
    </source>
</evidence>
<evidence type="ECO:0000313" key="1">
    <source>
        <dbReference type="EMBL" id="NAS11053.1"/>
    </source>
</evidence>
<accession>A0A6L9E8W8</accession>
<gene>
    <name evidence="1" type="ORF">GTQ38_03510</name>
</gene>
<dbReference type="Pfam" id="PF05019">
    <property type="entry name" value="Coq4"/>
    <property type="match status" value="1"/>
</dbReference>
<keyword evidence="2" id="KW-1185">Reference proteome</keyword>
<reference evidence="1 2" key="1">
    <citation type="submission" date="2020-01" db="EMBL/GenBank/DDBJ databases">
        <title>Bacteria diversity of Porities sp.</title>
        <authorList>
            <person name="Wang G."/>
        </authorList>
    </citation>
    <scope>NUCLEOTIDE SEQUENCE [LARGE SCALE GENOMIC DNA]</scope>
    <source>
        <strain evidence="1 2">R33</strain>
    </source>
</reference>
<dbReference type="InterPro" id="IPR007715">
    <property type="entry name" value="Coq4"/>
</dbReference>
<proteinExistence type="predicted"/>